<reference evidence="1 2" key="1">
    <citation type="journal article" date="2019" name="Commun. Biol.">
        <title>The bagworm genome reveals a unique fibroin gene that provides high tensile strength.</title>
        <authorList>
            <person name="Kono N."/>
            <person name="Nakamura H."/>
            <person name="Ohtoshi R."/>
            <person name="Tomita M."/>
            <person name="Numata K."/>
            <person name="Arakawa K."/>
        </authorList>
    </citation>
    <scope>NUCLEOTIDE SEQUENCE [LARGE SCALE GENOMIC DNA]</scope>
</reference>
<protein>
    <submittedName>
        <fullName evidence="1">Uncharacterized protein</fullName>
    </submittedName>
</protein>
<name>A0A4C1WDS7_EUMVA</name>
<dbReference type="EMBL" id="BGZK01000540">
    <property type="protein sequence ID" value="GBP49213.1"/>
    <property type="molecule type" value="Genomic_DNA"/>
</dbReference>
<dbReference type="Proteomes" id="UP000299102">
    <property type="component" value="Unassembled WGS sequence"/>
</dbReference>
<evidence type="ECO:0000313" key="2">
    <source>
        <dbReference type="Proteomes" id="UP000299102"/>
    </source>
</evidence>
<accession>A0A4C1WDS7</accession>
<keyword evidence="2" id="KW-1185">Reference proteome</keyword>
<dbReference type="AlphaFoldDB" id="A0A4C1WDS7"/>
<sequence>MWRFRPGIAFFFFSKSPHTGNSTKRDQLYGCLSRYDFSSSGADFETSPLAWRGLGTANIRSRHCDYKPAPAA</sequence>
<proteinExistence type="predicted"/>
<gene>
    <name evidence="1" type="ORF">EVAR_96520_1</name>
</gene>
<evidence type="ECO:0000313" key="1">
    <source>
        <dbReference type="EMBL" id="GBP49213.1"/>
    </source>
</evidence>
<comment type="caution">
    <text evidence="1">The sequence shown here is derived from an EMBL/GenBank/DDBJ whole genome shotgun (WGS) entry which is preliminary data.</text>
</comment>
<organism evidence="1 2">
    <name type="scientific">Eumeta variegata</name>
    <name type="common">Bagworm moth</name>
    <name type="synonym">Eumeta japonica</name>
    <dbReference type="NCBI Taxonomy" id="151549"/>
    <lineage>
        <taxon>Eukaryota</taxon>
        <taxon>Metazoa</taxon>
        <taxon>Ecdysozoa</taxon>
        <taxon>Arthropoda</taxon>
        <taxon>Hexapoda</taxon>
        <taxon>Insecta</taxon>
        <taxon>Pterygota</taxon>
        <taxon>Neoptera</taxon>
        <taxon>Endopterygota</taxon>
        <taxon>Lepidoptera</taxon>
        <taxon>Glossata</taxon>
        <taxon>Ditrysia</taxon>
        <taxon>Tineoidea</taxon>
        <taxon>Psychidae</taxon>
        <taxon>Oiketicinae</taxon>
        <taxon>Eumeta</taxon>
    </lineage>
</organism>